<protein>
    <submittedName>
        <fullName evidence="2">Cullin family profile domain-containing protein</fullName>
    </submittedName>
</protein>
<evidence type="ECO:0000313" key="2">
    <source>
        <dbReference type="WBParaSite" id="JU765_v2.g20271.t1"/>
    </source>
</evidence>
<organism evidence="1 2">
    <name type="scientific">Panagrolaimus sp. JU765</name>
    <dbReference type="NCBI Taxonomy" id="591449"/>
    <lineage>
        <taxon>Eukaryota</taxon>
        <taxon>Metazoa</taxon>
        <taxon>Ecdysozoa</taxon>
        <taxon>Nematoda</taxon>
        <taxon>Chromadorea</taxon>
        <taxon>Rhabditida</taxon>
        <taxon>Tylenchina</taxon>
        <taxon>Panagrolaimomorpha</taxon>
        <taxon>Panagrolaimoidea</taxon>
        <taxon>Panagrolaimidae</taxon>
        <taxon>Panagrolaimus</taxon>
    </lineage>
</organism>
<name>A0AC34QXM2_9BILA</name>
<proteinExistence type="predicted"/>
<evidence type="ECO:0000313" key="1">
    <source>
        <dbReference type="Proteomes" id="UP000887576"/>
    </source>
</evidence>
<accession>A0AC34QXM2</accession>
<reference evidence="2" key="1">
    <citation type="submission" date="2022-11" db="UniProtKB">
        <authorList>
            <consortium name="WormBaseParasite"/>
        </authorList>
    </citation>
    <scope>IDENTIFICATION</scope>
</reference>
<dbReference type="WBParaSite" id="JU765_v2.g20271.t1">
    <property type="protein sequence ID" value="JU765_v2.g20271.t1"/>
    <property type="gene ID" value="JU765_v2.g20271"/>
</dbReference>
<dbReference type="Proteomes" id="UP000887576">
    <property type="component" value="Unplaced"/>
</dbReference>
<sequence>MAMEVDEDTSPMLDLSTFDMSMVDQDFQDLMEAGESNSEFNFDANDSEDIQEPSLDVIKKDLEGNNVPVEEDWENCKREVKAKSQRLYTNEKQDKNNIPAEYSKLVSPSIPFTDKNFLDINWNTIKDGVVSVFMHGHIPDDPDYYLITRTITKVARDNRSEELMKRIRSIMNEYIPKIFEEVISCEKTEEISDIAYKNWTDYKLKMSILDRIFYPVNGRCGLRVMFPLRPISTLIVLHLFTDKIELMRKVASGLLHLLNKHRLTGEIDAEKLKFLVGMFNELRCYESVFEPILERETEKFYQIEAEKQYNKLDLAGYVDYCNQRIDEEGARADNLLSPSSKGKLFRVLRKSMVEDYATSIVNKGADVLFEAGKTSDVKKLYQLLDNSKEGHNSLKTCFANYVKKVGKIMISDDSKDKTMVDDLLKFKADLDVLIKDCFNSNDKFIQAEKDAFSYFINTRPNKPAELIAKYMDAKMKSAINKNVSEKEFDDLMDRVIVLFRFIQGKDVFEAFYKRDLAKRLLLGKSASVDAEKAMLLKLRCECGAQFTSKLEGMFRDIEVSRDINYSFKSHIEKSDLGKSPVEFSVHVLTLSFWPNYTPMEVHIPGQLCEFQQAFNNYYVDRNKGRKLTWQYSLANAIIIAHFKNGKKELDVSLFQSLGRKLTWQYSLANAIIIAHFKNGKKELDVSLFQSLVLLMFNDKDSFTFAEIHDFTKIEEKELIRTMLSLVGKTPILKREKSEKQKITPDERFEFNNDFTEKGYKIKISQVQMKESEKEKQQTEDEIQQDRIYVIDANIVRLMKQNQTMNHNNLITELISQLRFKAKPQDFKKRIESLIEREYMARDESNPQVYKYVA</sequence>